<sequence length="1117" mass="123682">MSLTAASTLARRARHSRAAPPGSIGSLGATLVARRNHRQQSRGFRFGRLWSCLEQDSRDACRHRSLRYRHGETLNRRLSWEKPSAAEDAKSPLKRVPYNYWHPGRRAIQAGERYMNTDASPKTPDNPEGIRPGQNIEDAERAPLEHLIFGNKKRAKNNRRSGAGCDASASPSGQGFAPYTIDPITNRKVPKKSPDNSYAASGQGVEIPIKTFKPYTSQFAPFKAPEVEEEQAPIFYDGPPPEAELKRYGQVQLDSEPWDSSQAAGKQSKQPATSCGAVPGSVLLDALKWEHKQVSWHQNDIIASASGASAAGLWTSHSHAAGYPDLHKYRPVMENDERIFREPQTCAYTDLSRYTAVRYREPDGKLPGQEQVQEYEDLDKYGAVRAHEPDGKYKMQQEPPSDPQELNKYGAVRSHEPDGKYKRESEPPADPQELSKYGAVRSHEPDGKYKMQQEPPSDPQELNKYGAVRSHEPDGKYKRESEPPADPQELSKYGAVRSHEPDGKYKLESELPADRQELSKYGAVRSHEPDGKYKLESEPSADPQELSKYGAVRSHEPDGKYKLESEPSADAQELRKYGAFRSHEPDGKYKEEKPLQQYEDLDNYGAFRSHEPDGKYAAYYAEPFLDPAELAHYSKPVMSHEPDGKYAASYVEPRPDPEELAPYSKPFWSHEPDGKYAASYVEPKPDDVELGKYGAFRSHEPDGKYAANHAAPTHDPEDLATYGPFRSHEPDGKYAAEAALAREAADLGNHEAFSYEDSEAIPPYEETQPSKNAPDLEGYKTVQLDEPHKPQPALVEEGHTAEELGKYQAVRYNEPDGKPVDAQTSSQTLFDYDLKDEARLEKTPYRKLVEELMARPATESGDAHGLRKSGMKEVKAAVTPALQEKNEFPAAATGTEVEVDTSLPAKPVEPNLYKILVYDPTMQSIEVAETTSVIPDSSSPLTPAEVLLRISNPARFFPHFAPLQAQGFEIVSGSGDVLIFRKVRQAVPEAQQTDKTLPVTTETATAHAAVNPIDKTGGQLDYTVAAGRFASPTGFVNYDLPPPAAPSAERFESGINVRCEEPVFSGKKAESDKREHKSLPKRVVVGAAWLAGISYSLGVVGEYFKTGGTDGKGPKGL</sequence>
<feature type="compositionally biased region" description="Basic and acidic residues" evidence="1">
    <location>
        <begin position="413"/>
        <end position="426"/>
    </location>
</feature>
<feature type="compositionally biased region" description="Basic and acidic residues" evidence="1">
    <location>
        <begin position="441"/>
        <end position="451"/>
    </location>
</feature>
<organism evidence="2 3">
    <name type="scientific">Madurella mycetomatis</name>
    <dbReference type="NCBI Taxonomy" id="100816"/>
    <lineage>
        <taxon>Eukaryota</taxon>
        <taxon>Fungi</taxon>
        <taxon>Dikarya</taxon>
        <taxon>Ascomycota</taxon>
        <taxon>Pezizomycotina</taxon>
        <taxon>Sordariomycetes</taxon>
        <taxon>Sordariomycetidae</taxon>
        <taxon>Sordariales</taxon>
        <taxon>Sordariales incertae sedis</taxon>
        <taxon>Madurella</taxon>
    </lineage>
</organism>
<dbReference type="STRING" id="100816.A0A175W8G1"/>
<feature type="region of interest" description="Disordered" evidence="1">
    <location>
        <begin position="647"/>
        <end position="666"/>
    </location>
</feature>
<feature type="compositionally biased region" description="Polar residues" evidence="1">
    <location>
        <begin position="258"/>
        <end position="273"/>
    </location>
</feature>
<feature type="compositionally biased region" description="Basic and acidic residues" evidence="1">
    <location>
        <begin position="572"/>
        <end position="594"/>
    </location>
</feature>
<keyword evidence="3" id="KW-1185">Reference proteome</keyword>
<feature type="region of interest" description="Disordered" evidence="1">
    <location>
        <begin position="154"/>
        <end position="178"/>
    </location>
</feature>
<dbReference type="AlphaFoldDB" id="A0A175W8G1"/>
<comment type="caution">
    <text evidence="2">The sequence shown here is derived from an EMBL/GenBank/DDBJ whole genome shotgun (WGS) entry which is preliminary data.</text>
</comment>
<name>A0A175W8G1_9PEZI</name>
<feature type="region of interest" description="Disordered" evidence="1">
    <location>
        <begin position="1"/>
        <end position="27"/>
    </location>
</feature>
<feature type="compositionally biased region" description="Basic and acidic residues" evidence="1">
    <location>
        <begin position="497"/>
        <end position="518"/>
    </location>
</feature>
<evidence type="ECO:0000313" key="2">
    <source>
        <dbReference type="EMBL" id="KXX79731.1"/>
    </source>
</evidence>
<dbReference type="Proteomes" id="UP000078237">
    <property type="component" value="Unassembled WGS sequence"/>
</dbReference>
<feature type="compositionally biased region" description="Low complexity" evidence="1">
    <location>
        <begin position="1"/>
        <end position="10"/>
    </location>
</feature>
<dbReference type="OrthoDB" id="3946750at2759"/>
<feature type="region of interest" description="Disordered" evidence="1">
    <location>
        <begin position="691"/>
        <end position="730"/>
    </location>
</feature>
<proteinExistence type="predicted"/>
<protein>
    <submittedName>
        <fullName evidence="2">Uncharacterized protein</fullName>
    </submittedName>
</protein>
<feature type="compositionally biased region" description="Basic and acidic residues" evidence="1">
    <location>
        <begin position="469"/>
        <end position="482"/>
    </location>
</feature>
<feature type="compositionally biased region" description="Basic and acidic residues" evidence="1">
    <location>
        <begin position="525"/>
        <end position="537"/>
    </location>
</feature>
<feature type="region of interest" description="Disordered" evidence="1">
    <location>
        <begin position="392"/>
        <end position="597"/>
    </location>
</feature>
<dbReference type="EMBL" id="LCTW02000079">
    <property type="protein sequence ID" value="KXX79731.1"/>
    <property type="molecule type" value="Genomic_DNA"/>
</dbReference>
<reference evidence="2 3" key="1">
    <citation type="journal article" date="2016" name="Genome Announc.">
        <title>Genome Sequence of Madurella mycetomatis mm55, Isolated from a Human Mycetoma Case in Sudan.</title>
        <authorList>
            <person name="Smit S."/>
            <person name="Derks M.F."/>
            <person name="Bervoets S."/>
            <person name="Fahal A."/>
            <person name="van Leeuwen W."/>
            <person name="van Belkum A."/>
            <person name="van de Sande W.W."/>
        </authorList>
    </citation>
    <scope>NUCLEOTIDE SEQUENCE [LARGE SCALE GENOMIC DNA]</scope>
    <source>
        <strain evidence="3">mm55</strain>
    </source>
</reference>
<evidence type="ECO:0000313" key="3">
    <source>
        <dbReference type="Proteomes" id="UP000078237"/>
    </source>
</evidence>
<feature type="region of interest" description="Disordered" evidence="1">
    <location>
        <begin position="253"/>
        <end position="275"/>
    </location>
</feature>
<gene>
    <name evidence="2" type="ORF">MMYC01_203781</name>
</gene>
<accession>A0A175W8G1</accession>
<evidence type="ECO:0000256" key="1">
    <source>
        <dbReference type="SAM" id="MobiDB-lite"/>
    </source>
</evidence>
<feature type="compositionally biased region" description="Basic and acidic residues" evidence="1">
    <location>
        <begin position="553"/>
        <end position="565"/>
    </location>
</feature>
<dbReference type="VEuPathDB" id="FungiDB:MMYC01_203781"/>